<dbReference type="EMBL" id="ML995497">
    <property type="protein sequence ID" value="KAF2138354.1"/>
    <property type="molecule type" value="Genomic_DNA"/>
</dbReference>
<keyword evidence="7" id="KW-0152">Cholesterol biosynthesis</keyword>
<dbReference type="Proteomes" id="UP000799438">
    <property type="component" value="Unassembled WGS sequence"/>
</dbReference>
<keyword evidence="6 23" id="KW-0812">Transmembrane</keyword>
<dbReference type="GO" id="GO:0016132">
    <property type="term" value="P:brassinosteroid biosynthetic process"/>
    <property type="evidence" value="ECO:0007669"/>
    <property type="project" value="TreeGrafter"/>
</dbReference>
<evidence type="ECO:0000313" key="24">
    <source>
        <dbReference type="EMBL" id="KAF2138354.1"/>
    </source>
</evidence>
<evidence type="ECO:0000256" key="19">
    <source>
        <dbReference type="ARBA" id="ARBA00039984"/>
    </source>
</evidence>
<keyword evidence="14 23" id="KW-0443">Lipid metabolism</keyword>
<dbReference type="GO" id="GO:0047598">
    <property type="term" value="F:7-dehydrocholesterol reductase activity"/>
    <property type="evidence" value="ECO:0007669"/>
    <property type="project" value="UniProtKB-EC"/>
</dbReference>
<dbReference type="InterPro" id="IPR001171">
    <property type="entry name" value="ERG24_DHCR-like"/>
</dbReference>
<keyword evidence="11 23" id="KW-1133">Transmembrane helix</keyword>
<keyword evidence="10 23" id="KW-0752">Steroid biosynthesis</keyword>
<keyword evidence="16 23" id="KW-1207">Sterol metabolism</keyword>
<evidence type="ECO:0000256" key="11">
    <source>
        <dbReference type="ARBA" id="ARBA00022989"/>
    </source>
</evidence>
<evidence type="ECO:0000256" key="5">
    <source>
        <dbReference type="ARBA" id="ARBA00022548"/>
    </source>
</evidence>
<comment type="subcellular location">
    <subcellularLocation>
        <location evidence="1">Endoplasmic reticulum membrane</location>
        <topology evidence="1">Multi-pass membrane protein</topology>
    </subcellularLocation>
</comment>
<dbReference type="Pfam" id="PF01222">
    <property type="entry name" value="ERG4_ERG24"/>
    <property type="match status" value="1"/>
</dbReference>
<evidence type="ECO:0000256" key="7">
    <source>
        <dbReference type="ARBA" id="ARBA00022778"/>
    </source>
</evidence>
<dbReference type="RefSeq" id="XP_033394067.1">
    <property type="nucleotide sequence ID" value="XM_033545016.1"/>
</dbReference>
<evidence type="ECO:0000313" key="25">
    <source>
        <dbReference type="Proteomes" id="UP000799438"/>
    </source>
</evidence>
<evidence type="ECO:0000256" key="8">
    <source>
        <dbReference type="ARBA" id="ARBA00022824"/>
    </source>
</evidence>
<evidence type="ECO:0000256" key="22">
    <source>
        <dbReference type="ARBA" id="ARBA00047826"/>
    </source>
</evidence>
<evidence type="ECO:0000256" key="15">
    <source>
        <dbReference type="ARBA" id="ARBA00023136"/>
    </source>
</evidence>
<comment type="catalytic activity">
    <reaction evidence="21">
        <text>cholesterol + NADP(+) = 7-dehydrocholesterol + NADPH + H(+)</text>
        <dbReference type="Rhea" id="RHEA:23984"/>
        <dbReference type="ChEBI" id="CHEBI:15378"/>
        <dbReference type="ChEBI" id="CHEBI:16113"/>
        <dbReference type="ChEBI" id="CHEBI:17759"/>
        <dbReference type="ChEBI" id="CHEBI:57783"/>
        <dbReference type="ChEBI" id="CHEBI:58349"/>
        <dbReference type="EC" id="1.3.1.21"/>
    </reaction>
    <physiologicalReaction direction="right-to-left" evidence="21">
        <dbReference type="Rhea" id="RHEA:23986"/>
    </physiologicalReaction>
</comment>
<dbReference type="PANTHER" id="PTHR21257:SF38">
    <property type="entry name" value="7-DEHYDROCHOLESTEROL REDUCTASE"/>
    <property type="match status" value="1"/>
</dbReference>
<keyword evidence="8" id="KW-0256">Endoplasmic reticulum</keyword>
<evidence type="ECO:0000256" key="10">
    <source>
        <dbReference type="ARBA" id="ARBA00022955"/>
    </source>
</evidence>
<keyword evidence="15 23" id="KW-0472">Membrane</keyword>
<name>A0A6A6B559_9PEZI</name>
<dbReference type="EC" id="1.3.1.21" evidence="18"/>
<evidence type="ECO:0000256" key="16">
    <source>
        <dbReference type="ARBA" id="ARBA00023166"/>
    </source>
</evidence>
<evidence type="ECO:0000256" key="14">
    <source>
        <dbReference type="ARBA" id="ARBA00023098"/>
    </source>
</evidence>
<evidence type="ECO:0000256" key="21">
    <source>
        <dbReference type="ARBA" id="ARBA00047795"/>
    </source>
</evidence>
<comment type="similarity">
    <text evidence="3 23">Belongs to the ERG4/ERG24 family.</text>
</comment>
<keyword evidence="4 23" id="KW-0444">Lipid biosynthesis</keyword>
<dbReference type="GeneID" id="54302512"/>
<dbReference type="GO" id="GO:0005789">
    <property type="term" value="C:endoplasmic reticulum membrane"/>
    <property type="evidence" value="ECO:0007669"/>
    <property type="project" value="UniProtKB-SubCell"/>
</dbReference>
<dbReference type="AlphaFoldDB" id="A0A6A6B559"/>
<dbReference type="GO" id="GO:0006695">
    <property type="term" value="P:cholesterol biosynthetic process"/>
    <property type="evidence" value="ECO:0007669"/>
    <property type="project" value="UniProtKB-KW"/>
</dbReference>
<dbReference type="Gene3D" id="1.20.120.1630">
    <property type="match status" value="1"/>
</dbReference>
<evidence type="ECO:0000256" key="9">
    <source>
        <dbReference type="ARBA" id="ARBA00022857"/>
    </source>
</evidence>
<evidence type="ECO:0000256" key="3">
    <source>
        <dbReference type="ARBA" id="ARBA00005402"/>
    </source>
</evidence>
<evidence type="ECO:0000256" key="17">
    <source>
        <dbReference type="ARBA" id="ARBA00023221"/>
    </source>
</evidence>
<reference evidence="24" key="1">
    <citation type="journal article" date="2020" name="Stud. Mycol.">
        <title>101 Dothideomycetes genomes: a test case for predicting lifestyles and emergence of pathogens.</title>
        <authorList>
            <person name="Haridas S."/>
            <person name="Albert R."/>
            <person name="Binder M."/>
            <person name="Bloem J."/>
            <person name="Labutti K."/>
            <person name="Salamov A."/>
            <person name="Andreopoulos B."/>
            <person name="Baker S."/>
            <person name="Barry K."/>
            <person name="Bills G."/>
            <person name="Bluhm B."/>
            <person name="Cannon C."/>
            <person name="Castanera R."/>
            <person name="Culley D."/>
            <person name="Daum C."/>
            <person name="Ezra D."/>
            <person name="Gonzalez J."/>
            <person name="Henrissat B."/>
            <person name="Kuo A."/>
            <person name="Liang C."/>
            <person name="Lipzen A."/>
            <person name="Lutzoni F."/>
            <person name="Magnuson J."/>
            <person name="Mondo S."/>
            <person name="Nolan M."/>
            <person name="Ohm R."/>
            <person name="Pangilinan J."/>
            <person name="Park H.-J."/>
            <person name="Ramirez L."/>
            <person name="Alfaro M."/>
            <person name="Sun H."/>
            <person name="Tritt A."/>
            <person name="Yoshinaga Y."/>
            <person name="Zwiers L.-H."/>
            <person name="Turgeon B."/>
            <person name="Goodwin S."/>
            <person name="Spatafora J."/>
            <person name="Crous P."/>
            <person name="Grigoriev I."/>
        </authorList>
    </citation>
    <scope>NUCLEOTIDE SEQUENCE</scope>
    <source>
        <strain evidence="24">CBS 121167</strain>
    </source>
</reference>
<keyword evidence="17 23" id="KW-0753">Steroid metabolism</keyword>
<sequence length="416" mass="46971">MVTVPPSLMILSWIALEHFGGSLFAALSALHVDGLQPFLGKYGPGGNKKVTIAYVAWVLFQALLYTILPGRSKGQLTPAGNLLEYRTNGFLAWSITVSLSALLVGTGTIDPAIIAKHWEELVVTYNAWGYTLASIAYLKAHFSPSYAEDRNFSGSALYDFLMGIEFNPRFGKNWDWKLFHNGRPGIIGWTLIDLSYTALQYQKHGFVTNSIIIVDILHGLYVVDFFVNESWYLRTIDICHDHFGFYLAWGSAAWLPTMYTLQAQYLARYPVQPSPLAAAASLCAGVGGYALFRSVNAQKDLVRRTNGDCKVWGKQAKVMRCTFKTADGQDRETLLLLSGWWGVSRHCNYVGDLLLSYAMCSVCGTRNLLPWTYALFMTCILVHRCFRDEHRCKTKYGDQWKEYCARVRWRLIPGIW</sequence>
<dbReference type="PANTHER" id="PTHR21257">
    <property type="entry name" value="DELTA(14)-STEROL REDUCTASE"/>
    <property type="match status" value="1"/>
</dbReference>
<keyword evidence="5" id="KW-0153">Cholesterol metabolism</keyword>
<evidence type="ECO:0000256" key="2">
    <source>
        <dbReference type="ARBA" id="ARBA00004770"/>
    </source>
</evidence>
<keyword evidence="9" id="KW-0521">NADP</keyword>
<feature type="transmembrane region" description="Helical" evidence="23">
    <location>
        <begin position="51"/>
        <end position="70"/>
    </location>
</feature>
<keyword evidence="13 23" id="KW-0756">Sterol biosynthesis</keyword>
<evidence type="ECO:0000256" key="1">
    <source>
        <dbReference type="ARBA" id="ARBA00004477"/>
    </source>
</evidence>
<proteinExistence type="inferred from homology"/>
<organism evidence="24 25">
    <name type="scientific">Aplosporella prunicola CBS 121167</name>
    <dbReference type="NCBI Taxonomy" id="1176127"/>
    <lineage>
        <taxon>Eukaryota</taxon>
        <taxon>Fungi</taxon>
        <taxon>Dikarya</taxon>
        <taxon>Ascomycota</taxon>
        <taxon>Pezizomycotina</taxon>
        <taxon>Dothideomycetes</taxon>
        <taxon>Dothideomycetes incertae sedis</taxon>
        <taxon>Botryosphaeriales</taxon>
        <taxon>Aplosporellaceae</taxon>
        <taxon>Aplosporella</taxon>
    </lineage>
</organism>
<feature type="transmembrane region" description="Helical" evidence="23">
    <location>
        <begin position="6"/>
        <end position="30"/>
    </location>
</feature>
<comment type="pathway">
    <text evidence="2">Steroid biosynthesis; cholesterol biosynthesis.</text>
</comment>
<evidence type="ECO:0000256" key="6">
    <source>
        <dbReference type="ARBA" id="ARBA00022692"/>
    </source>
</evidence>
<keyword evidence="25" id="KW-1185">Reference proteome</keyword>
<dbReference type="InterPro" id="IPR018083">
    <property type="entry name" value="Sterol_reductase_CS"/>
</dbReference>
<dbReference type="PROSITE" id="PS01018">
    <property type="entry name" value="STEROL_REDUCT_2"/>
    <property type="match status" value="1"/>
</dbReference>
<feature type="transmembrane region" description="Helical" evidence="23">
    <location>
        <begin position="90"/>
        <end position="109"/>
    </location>
</feature>
<comment type="catalytic activity">
    <reaction evidence="22">
        <text>7-dehydrodesmosterol + NADPH + H(+) = desmosterol + NADP(+)</text>
        <dbReference type="Rhea" id="RHEA:46740"/>
        <dbReference type="ChEBI" id="CHEBI:15378"/>
        <dbReference type="ChEBI" id="CHEBI:17737"/>
        <dbReference type="ChEBI" id="CHEBI:27910"/>
        <dbReference type="ChEBI" id="CHEBI:57783"/>
        <dbReference type="ChEBI" id="CHEBI:58349"/>
    </reaction>
    <physiologicalReaction direction="left-to-right" evidence="22">
        <dbReference type="Rhea" id="RHEA:46741"/>
    </physiologicalReaction>
</comment>
<dbReference type="OrthoDB" id="5326588at2759"/>
<evidence type="ECO:0000256" key="4">
    <source>
        <dbReference type="ARBA" id="ARBA00022516"/>
    </source>
</evidence>
<protein>
    <recommendedName>
        <fullName evidence="19">7-dehydrocholesterol reductase</fullName>
        <ecNumber evidence="18">1.3.1.21</ecNumber>
    </recommendedName>
    <alternativeName>
        <fullName evidence="20">Sterol Delta(7)-reductase</fullName>
    </alternativeName>
</protein>
<evidence type="ECO:0000256" key="13">
    <source>
        <dbReference type="ARBA" id="ARBA00023011"/>
    </source>
</evidence>
<gene>
    <name evidence="24" type="ORF">K452DRAFT_328886</name>
</gene>
<keyword evidence="12 23" id="KW-0560">Oxidoreductase</keyword>
<accession>A0A6A6B559</accession>
<evidence type="ECO:0000256" key="18">
    <source>
        <dbReference type="ARBA" id="ARBA00038851"/>
    </source>
</evidence>
<evidence type="ECO:0000256" key="23">
    <source>
        <dbReference type="RuleBase" id="RU369120"/>
    </source>
</evidence>
<comment type="caution">
    <text evidence="23">Lacks conserved residue(s) required for the propagation of feature annotation.</text>
</comment>
<evidence type="ECO:0000256" key="12">
    <source>
        <dbReference type="ARBA" id="ARBA00023002"/>
    </source>
</evidence>
<evidence type="ECO:0000256" key="20">
    <source>
        <dbReference type="ARBA" id="ARBA00042688"/>
    </source>
</evidence>
<dbReference type="FunFam" id="1.20.120.1630:FF:000004">
    <property type="entry name" value="7-dehydrocholesterol reductase"/>
    <property type="match status" value="1"/>
</dbReference>